<accession>A0ABX5LXX4</accession>
<organism evidence="2 3">
    <name type="scientific">Pokkaliibacter plantistimulans</name>
    <dbReference type="NCBI Taxonomy" id="1635171"/>
    <lineage>
        <taxon>Bacteria</taxon>
        <taxon>Pseudomonadati</taxon>
        <taxon>Pseudomonadota</taxon>
        <taxon>Gammaproteobacteria</taxon>
        <taxon>Oceanospirillales</taxon>
        <taxon>Balneatrichaceae</taxon>
        <taxon>Pokkaliibacter</taxon>
    </lineage>
</organism>
<comment type="caution">
    <text evidence="2">The sequence shown here is derived from an EMBL/GenBank/DDBJ whole genome shotgun (WGS) entry which is preliminary data.</text>
</comment>
<dbReference type="Proteomes" id="UP000248090">
    <property type="component" value="Unassembled WGS sequence"/>
</dbReference>
<feature type="domain" description="ParE-like toxin" evidence="1">
    <location>
        <begin position="18"/>
        <end position="79"/>
    </location>
</feature>
<gene>
    <name evidence="2" type="ORF">WH50_17365</name>
</gene>
<protein>
    <recommendedName>
        <fullName evidence="1">ParE-like toxin domain-containing protein</fullName>
    </recommendedName>
</protein>
<name>A0ABX5LXX4_9GAMM</name>
<dbReference type="InterPro" id="IPR056925">
    <property type="entry name" value="ParE-like"/>
</dbReference>
<evidence type="ECO:0000313" key="2">
    <source>
        <dbReference type="EMBL" id="PXF30028.1"/>
    </source>
</evidence>
<dbReference type="Pfam" id="PF24732">
    <property type="entry name" value="ParE_like"/>
    <property type="match status" value="1"/>
</dbReference>
<reference evidence="2 3" key="1">
    <citation type="submission" date="2015-03" db="EMBL/GenBank/DDBJ databases">
        <authorList>
            <person name="Krishnan R."/>
            <person name="Midha S."/>
            <person name="Patil P.B."/>
            <person name="Rameshkumar N."/>
        </authorList>
    </citation>
    <scope>NUCLEOTIDE SEQUENCE [LARGE SCALE GENOMIC DNA]</scope>
    <source>
        <strain evidence="2 3">L1E11</strain>
    </source>
</reference>
<dbReference type="RefSeq" id="WP_110188560.1">
    <property type="nucleotide sequence ID" value="NZ_CP177354.1"/>
</dbReference>
<dbReference type="EMBL" id="LAPT01000087">
    <property type="protein sequence ID" value="PXF30028.1"/>
    <property type="molecule type" value="Genomic_DNA"/>
</dbReference>
<proteinExistence type="predicted"/>
<evidence type="ECO:0000313" key="3">
    <source>
        <dbReference type="Proteomes" id="UP000248090"/>
    </source>
</evidence>
<evidence type="ECO:0000259" key="1">
    <source>
        <dbReference type="Pfam" id="PF24732"/>
    </source>
</evidence>
<keyword evidence="3" id="KW-1185">Reference proteome</keyword>
<sequence>MSTIEHILATCSHQVSPCYQSKAIAIDQALKAGIPFTALGGKRVRCCSGLVRFKLGYAWRLLYKVGAQGYLPHSLVSRQCFDRELKRRRVLKS</sequence>